<accession>A0A449HAX6</accession>
<name>A0A449HAX6_NOCFR</name>
<protein>
    <submittedName>
        <fullName evidence="1">Uncharacterized protein</fullName>
    </submittedName>
</protein>
<dbReference type="EMBL" id="CAACYE010000005">
    <property type="protein sequence ID" value="VFA87881.1"/>
    <property type="molecule type" value="Genomic_DNA"/>
</dbReference>
<reference evidence="1" key="1">
    <citation type="submission" date="2019-02" db="EMBL/GenBank/DDBJ databases">
        <authorList>
            <consortium name="Pathogen Informatics"/>
        </authorList>
    </citation>
    <scope>NUCLEOTIDE SEQUENCE</scope>
    <source>
        <strain evidence="1">3012STDY6733949</strain>
    </source>
</reference>
<sequence>MLIDGHSRLEIDREPDGRIRIAVHDREASGYAVTFGAASAAEIAAFLTLEIAR</sequence>
<evidence type="ECO:0000313" key="1">
    <source>
        <dbReference type="EMBL" id="VFA81546.1"/>
    </source>
</evidence>
<gene>
    <name evidence="1" type="ORF">NCTC1935_00158</name>
    <name evidence="2" type="ORF">NCTC1935_05775</name>
</gene>
<organism evidence="1">
    <name type="scientific">Nocardia farcinica</name>
    <dbReference type="NCBI Taxonomy" id="37329"/>
    <lineage>
        <taxon>Bacteria</taxon>
        <taxon>Bacillati</taxon>
        <taxon>Actinomycetota</taxon>
        <taxon>Actinomycetes</taxon>
        <taxon>Mycobacteriales</taxon>
        <taxon>Nocardiaceae</taxon>
        <taxon>Nocardia</taxon>
    </lineage>
</organism>
<dbReference type="EMBL" id="CAACYE010000005">
    <property type="protein sequence ID" value="VFA81546.1"/>
    <property type="molecule type" value="Genomic_DNA"/>
</dbReference>
<evidence type="ECO:0000313" key="2">
    <source>
        <dbReference type="EMBL" id="VFA87881.1"/>
    </source>
</evidence>
<dbReference type="AlphaFoldDB" id="A0A449HAX6"/>
<proteinExistence type="predicted"/>